<evidence type="ECO:0000313" key="4">
    <source>
        <dbReference type="Proteomes" id="UP001159641"/>
    </source>
</evidence>
<evidence type="ECO:0000313" key="3">
    <source>
        <dbReference type="EMBL" id="KAJ8788222.1"/>
    </source>
</evidence>
<dbReference type="PANTHER" id="PTHR15117:SF2">
    <property type="entry name" value="ATAXIN-7"/>
    <property type="match status" value="1"/>
</dbReference>
<accession>A0AB34H609</accession>
<dbReference type="PROSITE" id="PS51505">
    <property type="entry name" value="SCA7"/>
    <property type="match status" value="1"/>
</dbReference>
<evidence type="ECO:0000256" key="1">
    <source>
        <dbReference type="SAM" id="MobiDB-lite"/>
    </source>
</evidence>
<dbReference type="PANTHER" id="PTHR15117">
    <property type="entry name" value="ATAXIN 7 RELATED"/>
    <property type="match status" value="1"/>
</dbReference>
<feature type="compositionally biased region" description="Low complexity" evidence="1">
    <location>
        <begin position="224"/>
        <end position="235"/>
    </location>
</feature>
<feature type="compositionally biased region" description="Low complexity" evidence="1">
    <location>
        <begin position="263"/>
        <end position="282"/>
    </location>
</feature>
<dbReference type="InterPro" id="IPR052237">
    <property type="entry name" value="Ataxin-7-like_regulator"/>
</dbReference>
<feature type="region of interest" description="Disordered" evidence="1">
    <location>
        <begin position="224"/>
        <end position="351"/>
    </location>
</feature>
<comment type="caution">
    <text evidence="3">The sequence shown here is derived from an EMBL/GenBank/DDBJ whole genome shotgun (WGS) entry which is preliminary data.</text>
</comment>
<dbReference type="AlphaFoldDB" id="A0AB34H609"/>
<dbReference type="Pfam" id="PF08313">
    <property type="entry name" value="SCA7"/>
    <property type="match status" value="1"/>
</dbReference>
<gene>
    <name evidence="3" type="ORF">J1605_005521</name>
</gene>
<protein>
    <recommendedName>
        <fullName evidence="2">SCA7 domain-containing protein</fullName>
    </recommendedName>
</protein>
<feature type="compositionally biased region" description="Low complexity" evidence="1">
    <location>
        <begin position="336"/>
        <end position="351"/>
    </location>
</feature>
<organism evidence="3 4">
    <name type="scientific">Eschrichtius robustus</name>
    <name type="common">California gray whale</name>
    <name type="synonym">Eschrichtius gibbosus</name>
    <dbReference type="NCBI Taxonomy" id="9764"/>
    <lineage>
        <taxon>Eukaryota</taxon>
        <taxon>Metazoa</taxon>
        <taxon>Chordata</taxon>
        <taxon>Craniata</taxon>
        <taxon>Vertebrata</taxon>
        <taxon>Euteleostomi</taxon>
        <taxon>Mammalia</taxon>
        <taxon>Eutheria</taxon>
        <taxon>Laurasiatheria</taxon>
        <taxon>Artiodactyla</taxon>
        <taxon>Whippomorpha</taxon>
        <taxon>Cetacea</taxon>
        <taxon>Mysticeti</taxon>
        <taxon>Eschrichtiidae</taxon>
        <taxon>Eschrichtius</taxon>
    </lineage>
</organism>
<dbReference type="InterPro" id="IPR013243">
    <property type="entry name" value="SCA7_dom"/>
</dbReference>
<feature type="compositionally biased region" description="Basic residues" evidence="1">
    <location>
        <begin position="286"/>
        <end position="296"/>
    </location>
</feature>
<name>A0AB34H609_ESCRO</name>
<dbReference type="EMBL" id="JAIQCJ010001647">
    <property type="protein sequence ID" value="KAJ8788222.1"/>
    <property type="molecule type" value="Genomic_DNA"/>
</dbReference>
<feature type="region of interest" description="Disordered" evidence="1">
    <location>
        <begin position="388"/>
        <end position="408"/>
    </location>
</feature>
<dbReference type="Gene3D" id="6.10.140.1270">
    <property type="match status" value="1"/>
</dbReference>
<proteinExistence type="predicted"/>
<feature type="domain" description="SCA7" evidence="2">
    <location>
        <begin position="65"/>
        <end position="132"/>
    </location>
</feature>
<keyword evidence="4" id="KW-1185">Reference proteome</keyword>
<dbReference type="Proteomes" id="UP001159641">
    <property type="component" value="Unassembled WGS sequence"/>
</dbReference>
<sequence>MHPIQQNRVPHGRIMTPSVQVEKIPPKMDGALLKSAILNGKGLPAPPTLEKKSEDNSNNRKFLNKRLSEREFDPDIHCGVIDLDTKKPCTRSLTCKSSKASRLSCSASEEGEGDDKEESVEKLDCHYSGHHPQPASFCTFGSRQIGRGYYVFDSRWNRLRCALNLMVEKHLNAQLWKKIPPVPGAASPVSTRVPHRMNSVPTAHCGVSHLAAATVSPSPVPLSSSCISPSSKSVPAHGTTLNAQPAASGAVDPVCSMQSRQLSSSSSSPSTPSGLSSVPSSPMARKPQKLKSSKSLRPKESFGNSTNCHHASSSAGSGGSGKKRKNTSPLLVPPLSSSSSSCSSSSSSSHSMESFRKNCVAHPGPPHPAAVASPHGVGLNCVAGRANSVSGRHEQPGRGAPGGSPGESIKRMSVMVNSGDSTLSLGPFVHQAGELPVSSHGACSHPHTPLDKLLGKKRKCSPGSSGINSSSGRPTKVAKLPAVNNVHVKHAGPSPGPPGLANSSLLHQDTSCPCLQAGISAVSPPEPYFKM</sequence>
<evidence type="ECO:0000259" key="2">
    <source>
        <dbReference type="PROSITE" id="PS51505"/>
    </source>
</evidence>
<reference evidence="3 4" key="1">
    <citation type="submission" date="2022-11" db="EMBL/GenBank/DDBJ databases">
        <title>Whole genome sequence of Eschrichtius robustus ER-17-0199.</title>
        <authorList>
            <person name="Bruniche-Olsen A."/>
            <person name="Black A.N."/>
            <person name="Fields C.J."/>
            <person name="Walden K."/>
            <person name="Dewoody J.A."/>
        </authorList>
    </citation>
    <scope>NUCLEOTIDE SEQUENCE [LARGE SCALE GENOMIC DNA]</scope>
    <source>
        <strain evidence="3">ER-17-0199</strain>
        <tissue evidence="3">Blubber</tissue>
    </source>
</reference>